<evidence type="ECO:0000259" key="11">
    <source>
        <dbReference type="Pfam" id="PF11527"/>
    </source>
</evidence>
<dbReference type="InterPro" id="IPR038888">
    <property type="entry name" value="CFAP36"/>
</dbReference>
<evidence type="ECO:0000256" key="9">
    <source>
        <dbReference type="ARBA" id="ARBA00031593"/>
    </source>
</evidence>
<proteinExistence type="inferred from homology"/>
<keyword evidence="13" id="KW-1185">Reference proteome</keyword>
<keyword evidence="5" id="KW-0963">Cytoplasm</keyword>
<keyword evidence="8" id="KW-0966">Cell projection</keyword>
<dbReference type="Gene3D" id="1.20.1520.10">
    <property type="entry name" value="ADP-ribosylation factor-like 2-binding protein, domain"/>
    <property type="match status" value="1"/>
</dbReference>
<accession>A0A812CAT5</accession>
<comment type="similarity">
    <text evidence="3">Belongs to the CFAP36 family.</text>
</comment>
<dbReference type="InterPro" id="IPR023379">
    <property type="entry name" value="BART_dom"/>
</dbReference>
<protein>
    <recommendedName>
        <fullName evidence="4">Cilia- and flagella-associated protein 36</fullName>
    </recommendedName>
    <alternativeName>
        <fullName evidence="9">Coiled-coil domain-containing protein 104</fullName>
    </alternativeName>
</protein>
<dbReference type="GO" id="GO:0005930">
    <property type="term" value="C:axoneme"/>
    <property type="evidence" value="ECO:0007669"/>
    <property type="project" value="TreeGrafter"/>
</dbReference>
<comment type="subcellular location">
    <subcellularLocation>
        <location evidence="1">Cell projection</location>
        <location evidence="1">Cilium</location>
    </subcellularLocation>
    <subcellularLocation>
        <location evidence="2">Cytoplasm</location>
    </subcellularLocation>
</comment>
<name>A0A812CAT5_ACAPH</name>
<dbReference type="AlphaFoldDB" id="A0A812CAT5"/>
<organism evidence="12 13">
    <name type="scientific">Acanthosepion pharaonis</name>
    <name type="common">Pharaoh cuttlefish</name>
    <name type="synonym">Sepia pharaonis</name>
    <dbReference type="NCBI Taxonomy" id="158019"/>
    <lineage>
        <taxon>Eukaryota</taxon>
        <taxon>Metazoa</taxon>
        <taxon>Spiralia</taxon>
        <taxon>Lophotrochozoa</taxon>
        <taxon>Mollusca</taxon>
        <taxon>Cephalopoda</taxon>
        <taxon>Coleoidea</taxon>
        <taxon>Decapodiformes</taxon>
        <taxon>Sepiida</taxon>
        <taxon>Sepiina</taxon>
        <taxon>Sepiidae</taxon>
        <taxon>Acanthosepion</taxon>
    </lineage>
</organism>
<evidence type="ECO:0000256" key="5">
    <source>
        <dbReference type="ARBA" id="ARBA00022490"/>
    </source>
</evidence>
<evidence type="ECO:0000256" key="3">
    <source>
        <dbReference type="ARBA" id="ARBA00007460"/>
    </source>
</evidence>
<dbReference type="PANTHER" id="PTHR21532">
    <property type="entry name" value="PHOSPHODIESTERASE HL"/>
    <property type="match status" value="1"/>
</dbReference>
<evidence type="ECO:0000256" key="6">
    <source>
        <dbReference type="ARBA" id="ARBA00023054"/>
    </source>
</evidence>
<evidence type="ECO:0000256" key="7">
    <source>
        <dbReference type="ARBA" id="ARBA00023069"/>
    </source>
</evidence>
<evidence type="ECO:0000256" key="8">
    <source>
        <dbReference type="ARBA" id="ARBA00023273"/>
    </source>
</evidence>
<keyword evidence="7" id="KW-0969">Cilium</keyword>
<evidence type="ECO:0000313" key="12">
    <source>
        <dbReference type="EMBL" id="CAE1257659.1"/>
    </source>
</evidence>
<dbReference type="EMBL" id="CAHIKZ030001247">
    <property type="protein sequence ID" value="CAE1257659.1"/>
    <property type="molecule type" value="Genomic_DNA"/>
</dbReference>
<dbReference type="OrthoDB" id="272687at2759"/>
<evidence type="ECO:0000256" key="10">
    <source>
        <dbReference type="SAM" id="MobiDB-lite"/>
    </source>
</evidence>
<evidence type="ECO:0000256" key="4">
    <source>
        <dbReference type="ARBA" id="ARBA00021815"/>
    </source>
</evidence>
<dbReference type="PANTHER" id="PTHR21532:SF0">
    <property type="entry name" value="CILIA- AND FLAGELLA-ASSOCIATED PROTEIN 36"/>
    <property type="match status" value="1"/>
</dbReference>
<comment type="caution">
    <text evidence="12">The sequence shown here is derived from an EMBL/GenBank/DDBJ whole genome shotgun (WGS) entry which is preliminary data.</text>
</comment>
<dbReference type="Pfam" id="PF11527">
    <property type="entry name" value="ARL2_Bind_BART"/>
    <property type="match status" value="1"/>
</dbReference>
<evidence type="ECO:0000313" key="13">
    <source>
        <dbReference type="Proteomes" id="UP000597762"/>
    </source>
</evidence>
<reference evidence="12" key="1">
    <citation type="submission" date="2021-01" db="EMBL/GenBank/DDBJ databases">
        <authorList>
            <person name="Li R."/>
            <person name="Bekaert M."/>
        </authorList>
    </citation>
    <scope>NUCLEOTIDE SEQUENCE</scope>
    <source>
        <strain evidence="12">Farmed</strain>
    </source>
</reference>
<evidence type="ECO:0000256" key="2">
    <source>
        <dbReference type="ARBA" id="ARBA00004496"/>
    </source>
</evidence>
<gene>
    <name evidence="12" type="ORF">SPHA_30875</name>
</gene>
<dbReference type="Proteomes" id="UP000597762">
    <property type="component" value="Unassembled WGS sequence"/>
</dbReference>
<evidence type="ECO:0000256" key="1">
    <source>
        <dbReference type="ARBA" id="ARBA00004138"/>
    </source>
</evidence>
<dbReference type="GO" id="GO:0097546">
    <property type="term" value="C:ciliary base"/>
    <property type="evidence" value="ECO:0007669"/>
    <property type="project" value="TreeGrafter"/>
</dbReference>
<feature type="compositionally biased region" description="Basic and acidic residues" evidence="10">
    <location>
        <begin position="310"/>
        <end position="327"/>
    </location>
</feature>
<keyword evidence="6" id="KW-0175">Coiled coil</keyword>
<dbReference type="InterPro" id="IPR042541">
    <property type="entry name" value="BART_sf"/>
</dbReference>
<sequence>MAEKNQWVYDELLEFLGNPLFQIPVVTFLEAHCLVFDSSIEDNEEYRKIHTEYKQLIESLLDSFRSDTGLSHKQIIDAFTQMHNKEDIRVFFQGLLEQVLAGENYDIFVQLMVQKNLELQQQALLLIFQTIGCIPTAFQTNEPSNPIPVSNNEVPIMEAVFNETKKNGDLLGNCDVDMKNFLVISEAEAAMLVEQTNKEQEKMEAAVKKLSLTSTEGNTDDKKLETPKVPELRIKPPESFEVPVEAKKLNLPNKTVSFANMPEGDAASLNESNKSTIPILQNTVSKLNPEDLKKRQEFLRQQRDKLIEMKKNERKKQLMKAEKEQPQRPKSARTAHSVLSVISDGHMPGGEQLKDTPNKIPDSKAMSMRRVIADRIKLEVMSKK</sequence>
<feature type="region of interest" description="Disordered" evidence="10">
    <location>
        <begin position="310"/>
        <end position="366"/>
    </location>
</feature>
<feature type="domain" description="BART" evidence="11">
    <location>
        <begin position="5"/>
        <end position="121"/>
    </location>
</feature>